<dbReference type="InterPro" id="IPR002110">
    <property type="entry name" value="Ankyrin_rpt"/>
</dbReference>
<evidence type="ECO:0000313" key="8">
    <source>
        <dbReference type="Proteomes" id="UP000092713"/>
    </source>
</evidence>
<dbReference type="InterPro" id="IPR050239">
    <property type="entry name" value="Sigma-70_RNA_pol_init_factors"/>
</dbReference>
<dbReference type="SUPFAM" id="SSF88946">
    <property type="entry name" value="Sigma2 domain of RNA polymerase sigma factors"/>
    <property type="match status" value="1"/>
</dbReference>
<name>A0A1A7CAL5_9BURK</name>
<dbReference type="InterPro" id="IPR007624">
    <property type="entry name" value="RNA_pol_sigma70_r3"/>
</dbReference>
<protein>
    <submittedName>
        <fullName evidence="7">RNA polymerase primary sigma factor</fullName>
    </submittedName>
</protein>
<evidence type="ECO:0000259" key="6">
    <source>
        <dbReference type="PROSITE" id="PS00716"/>
    </source>
</evidence>
<dbReference type="Proteomes" id="UP000092713">
    <property type="component" value="Unassembled WGS sequence"/>
</dbReference>
<dbReference type="InterPro" id="IPR007627">
    <property type="entry name" value="RNA_pol_sigma70_r2"/>
</dbReference>
<dbReference type="PROSITE" id="PS50297">
    <property type="entry name" value="ANK_REP_REGION"/>
    <property type="match status" value="1"/>
</dbReference>
<dbReference type="InterPro" id="IPR007630">
    <property type="entry name" value="RNA_pol_sigma70_r4"/>
</dbReference>
<dbReference type="Gene3D" id="1.10.10.10">
    <property type="entry name" value="Winged helix-like DNA-binding domain superfamily/Winged helix DNA-binding domain"/>
    <property type="match status" value="2"/>
</dbReference>
<keyword evidence="5" id="KW-0040">ANK repeat</keyword>
<evidence type="ECO:0000256" key="3">
    <source>
        <dbReference type="ARBA" id="ARBA00023125"/>
    </source>
</evidence>
<accession>A0A1A7CAL5</accession>
<dbReference type="Pfam" id="PF04539">
    <property type="entry name" value="Sigma70_r3"/>
    <property type="match status" value="1"/>
</dbReference>
<proteinExistence type="predicted"/>
<dbReference type="NCBIfam" id="TIGR02937">
    <property type="entry name" value="sigma70-ECF"/>
    <property type="match status" value="1"/>
</dbReference>
<dbReference type="InterPro" id="IPR036770">
    <property type="entry name" value="Ankyrin_rpt-contain_sf"/>
</dbReference>
<keyword evidence="1" id="KW-0805">Transcription regulation</keyword>
<comment type="caution">
    <text evidence="7">The sequence shown here is derived from an EMBL/GenBank/DDBJ whole genome shotgun (WGS) entry which is preliminary data.</text>
</comment>
<dbReference type="Pfam" id="PF04545">
    <property type="entry name" value="Sigma70_r4"/>
    <property type="match status" value="1"/>
</dbReference>
<organism evidence="7 8">
    <name type="scientific">Janthinobacterium psychrotolerans</name>
    <dbReference type="NCBI Taxonomy" id="1747903"/>
    <lineage>
        <taxon>Bacteria</taxon>
        <taxon>Pseudomonadati</taxon>
        <taxon>Pseudomonadota</taxon>
        <taxon>Betaproteobacteria</taxon>
        <taxon>Burkholderiales</taxon>
        <taxon>Oxalobacteraceae</taxon>
        <taxon>Janthinobacterium</taxon>
    </lineage>
</organism>
<keyword evidence="4" id="KW-0804">Transcription</keyword>
<dbReference type="OrthoDB" id="8870136at2"/>
<dbReference type="InterPro" id="IPR000943">
    <property type="entry name" value="RNA_pol_sigma70"/>
</dbReference>
<evidence type="ECO:0000256" key="4">
    <source>
        <dbReference type="ARBA" id="ARBA00023163"/>
    </source>
</evidence>
<dbReference type="InterPro" id="IPR013324">
    <property type="entry name" value="RNA_pol_sigma_r3/r4-like"/>
</dbReference>
<keyword evidence="2" id="KW-0731">Sigma factor</keyword>
<dbReference type="AlphaFoldDB" id="A0A1A7CAL5"/>
<reference evidence="7 8" key="1">
    <citation type="submission" date="2016-04" db="EMBL/GenBank/DDBJ databases">
        <title>Draft genome sequence of Janthinobacterium psychrotolerans sp. nov., isolated from freshwater sediments in Denmark.</title>
        <authorList>
            <person name="Gong X."/>
            <person name="Skrivergaard S."/>
            <person name="Korsgaard B.S."/>
            <person name="Schreiber L."/>
            <person name="Marshall I.P."/>
            <person name="Finster K."/>
            <person name="Schramm A."/>
        </authorList>
    </citation>
    <scope>NUCLEOTIDE SEQUENCE [LARGE SCALE GENOMIC DNA]</scope>
    <source>
        <strain evidence="7 8">S3-2</strain>
    </source>
</reference>
<keyword evidence="8" id="KW-1185">Reference proteome</keyword>
<evidence type="ECO:0000313" key="7">
    <source>
        <dbReference type="EMBL" id="OBV41343.1"/>
    </source>
</evidence>
<dbReference type="InterPro" id="IPR014284">
    <property type="entry name" value="RNA_pol_sigma-70_dom"/>
</dbReference>
<dbReference type="InterPro" id="IPR009042">
    <property type="entry name" value="RNA_pol_sigma70_r1_2"/>
</dbReference>
<dbReference type="PROSITE" id="PS50088">
    <property type="entry name" value="ANK_REPEAT"/>
    <property type="match status" value="1"/>
</dbReference>
<dbReference type="Pfam" id="PF04542">
    <property type="entry name" value="Sigma70_r2"/>
    <property type="match status" value="1"/>
</dbReference>
<sequence>MQGIRTLASHAHHDMGADSMPPLNQFFKMAVMAGVESSIQLHIDRGDDINASDSNGLTLLMLAAAKNKAAMCRLLLNAGADSALLDPTGRTAHAIAIAAGAQQAVEVLESPTVAPDLFTIPAQAPAIDDALVLLTDDASVAEQALDVASAEESPQTTIAAPMPHLILENDEEGFCLFDWEPEEEHRPPELDPLLVAEASAAQAAISAHEPIDSSADWDDVDAFLPDQSVPFIRKDDVEAREYLRLLLLRAYREGSVPSMDIESLSRNADGSANPEFEALLTLVVNDLGAEVDERFEYAAPDEDFTIFVSPQESEDEEERIDNAMHFIDSAASRRAEPLRIYLRDFQKIKLISGTEEVALAQRMEQQHKRALDALALWPYGIEEVLAAGRLVQAKKRTLFSMSMGPLEAQPELDDTGDEPIIVASAESSSDESDEEAEESAVTSDNAASLFFDALLRLSKSVTNPQSPSSTDEIREHLDSLRLNTSFLFGLAKATATDTHESANSFVAAMTGYLQAREQMATANLKLAFHIAKKYLYSGEPLDDLAQEANIGLMKAVERFDWRRGYKFSTYATWWIRQQVGRAVADTVRTIRIPVHVHEKLQKLSKETRAFESETRRPPEPAEIAERLGISLRILGALERIPQEPTSIDDEFDDELIDASAYDSLVSPDPFESCAESQFCRIVDSVILTLKRKEEKVTRLRFGIGVNNSFTLEEVGVAYGVTRERIRQIEAKSLQKLRNPIHSDRLLLAFSGSLPVRGKKAPSVDVSADEADEADGAIVEEIITDADQTSKIDPSSEINESPITCVETSSPNEAHESSAFIQLTATSKSLDRLLSQMEEAGVRVLDDRQGTSGKIWAYVAHTSDGQHRKLVRKLLAVGFEFSPGKGYWK</sequence>
<dbReference type="PRINTS" id="PR00046">
    <property type="entry name" value="SIGMA70FCT"/>
</dbReference>
<dbReference type="Pfam" id="PF00140">
    <property type="entry name" value="Sigma70_r1_2"/>
    <property type="match status" value="1"/>
</dbReference>
<dbReference type="InterPro" id="IPR036388">
    <property type="entry name" value="WH-like_DNA-bd_sf"/>
</dbReference>
<keyword evidence="3" id="KW-0238">DNA-binding</keyword>
<dbReference type="EMBL" id="LOCQ01000034">
    <property type="protein sequence ID" value="OBV41343.1"/>
    <property type="molecule type" value="Genomic_DNA"/>
</dbReference>
<dbReference type="InterPro" id="IPR013325">
    <property type="entry name" value="RNA_pol_sigma_r2"/>
</dbReference>
<gene>
    <name evidence="7" type="ORF">ASR47_102910</name>
</gene>
<dbReference type="STRING" id="1747903.ASR47_102910"/>
<evidence type="ECO:0000256" key="2">
    <source>
        <dbReference type="ARBA" id="ARBA00023082"/>
    </source>
</evidence>
<dbReference type="SUPFAM" id="SSF88659">
    <property type="entry name" value="Sigma3 and sigma4 domains of RNA polymerase sigma factors"/>
    <property type="match status" value="2"/>
</dbReference>
<feature type="repeat" description="ANK" evidence="5">
    <location>
        <begin position="55"/>
        <end position="87"/>
    </location>
</feature>
<dbReference type="PATRIC" id="fig|1747903.4.peg.5023"/>
<dbReference type="GO" id="GO:0003677">
    <property type="term" value="F:DNA binding"/>
    <property type="evidence" value="ECO:0007669"/>
    <property type="project" value="UniProtKB-KW"/>
</dbReference>
<dbReference type="PROSITE" id="PS00716">
    <property type="entry name" value="SIGMA70_2"/>
    <property type="match status" value="1"/>
</dbReference>
<feature type="domain" description="RNA polymerase sigma-70" evidence="6">
    <location>
        <begin position="710"/>
        <end position="736"/>
    </location>
</feature>
<dbReference type="GO" id="GO:0006352">
    <property type="term" value="P:DNA-templated transcription initiation"/>
    <property type="evidence" value="ECO:0007669"/>
    <property type="project" value="InterPro"/>
</dbReference>
<dbReference type="CDD" id="cd06171">
    <property type="entry name" value="Sigma70_r4"/>
    <property type="match status" value="1"/>
</dbReference>
<dbReference type="SUPFAM" id="SSF48403">
    <property type="entry name" value="Ankyrin repeat"/>
    <property type="match status" value="1"/>
</dbReference>
<evidence type="ECO:0000256" key="1">
    <source>
        <dbReference type="ARBA" id="ARBA00023015"/>
    </source>
</evidence>
<dbReference type="PANTHER" id="PTHR30603">
    <property type="entry name" value="RNA POLYMERASE SIGMA FACTOR RPO"/>
    <property type="match status" value="1"/>
</dbReference>
<dbReference type="GO" id="GO:0016987">
    <property type="term" value="F:sigma factor activity"/>
    <property type="evidence" value="ECO:0007669"/>
    <property type="project" value="UniProtKB-KW"/>
</dbReference>
<dbReference type="Gene3D" id="1.25.40.20">
    <property type="entry name" value="Ankyrin repeat-containing domain"/>
    <property type="match status" value="1"/>
</dbReference>
<dbReference type="Gene3D" id="1.20.120.1810">
    <property type="match status" value="1"/>
</dbReference>
<dbReference type="Pfam" id="PF12796">
    <property type="entry name" value="Ank_2"/>
    <property type="match status" value="1"/>
</dbReference>
<dbReference type="PANTHER" id="PTHR30603:SF47">
    <property type="entry name" value="RNA POLYMERASE SIGMA FACTOR SIGD, CHLOROPLASTIC"/>
    <property type="match status" value="1"/>
</dbReference>
<evidence type="ECO:0000256" key="5">
    <source>
        <dbReference type="PROSITE-ProRule" id="PRU00023"/>
    </source>
</evidence>